<proteinExistence type="predicted"/>
<name>A0A1I6Q0D3_9RHOB</name>
<evidence type="ECO:0008006" key="4">
    <source>
        <dbReference type="Google" id="ProtNLM"/>
    </source>
</evidence>
<keyword evidence="3" id="KW-1185">Reference proteome</keyword>
<dbReference type="Proteomes" id="UP000199239">
    <property type="component" value="Unassembled WGS sequence"/>
</dbReference>
<dbReference type="OrthoDB" id="525451at2"/>
<dbReference type="Pfam" id="PF14224">
    <property type="entry name" value="DUF4331"/>
    <property type="match status" value="1"/>
</dbReference>
<dbReference type="AlphaFoldDB" id="A0A1I6Q0D3"/>
<dbReference type="EMBL" id="FPAJ01000001">
    <property type="protein sequence ID" value="SFS45883.1"/>
    <property type="molecule type" value="Genomic_DNA"/>
</dbReference>
<dbReference type="RefSeq" id="WP_093914693.1">
    <property type="nucleotide sequence ID" value="NZ_FPAJ01000001.1"/>
</dbReference>
<feature type="signal peptide" evidence="1">
    <location>
        <begin position="1"/>
        <end position="26"/>
    </location>
</feature>
<dbReference type="STRING" id="394264.SAMN04488040_0431"/>
<sequence>MKLSNFPIKRIILASALAAFYSTAQASDHRDSPYTLKHPRADIGDVFLFHGTQTGGLAMAMTLNPLSGSGTEGTLPSDKITLSPELVYIFNFDTDNDARADVAYKIKAGEATDGQKQHLELRRAIGAEARDNQWTGIVRGQGETTVLNQPLKVVHGKMDELLFVGPRRDPFFFDFLEVDAPVALAITQALAGGDHLPAAGSSDLAFGRTDMTLIVLEVPDMGKEPVNFWVTVAEKSGKTVDRMGRAGIQGIYLVDAPTGYNPEYYTPRNAAKYPTVGDLNDAYNASAPHEDRPNYSEQFTYRFRQLEVSQDTLSKKVDFYLPDMIHWDPKAKPGYPNGRNLREDAIFWTLQDLNPFLQQGDGTDLPSIGTQRMSDRFPYVAPSINQEFKPGSQLEPVHPIFMK</sequence>
<feature type="chain" id="PRO_5011734159" description="DUF4331 domain-containing protein" evidence="1">
    <location>
        <begin position="27"/>
        <end position="403"/>
    </location>
</feature>
<reference evidence="3" key="1">
    <citation type="submission" date="2016-10" db="EMBL/GenBank/DDBJ databases">
        <authorList>
            <person name="Varghese N."/>
            <person name="Submissions S."/>
        </authorList>
    </citation>
    <scope>NUCLEOTIDE SEQUENCE [LARGE SCALE GENOMIC DNA]</scope>
    <source>
        <strain evidence="3">DSM 23422</strain>
    </source>
</reference>
<evidence type="ECO:0000313" key="3">
    <source>
        <dbReference type="Proteomes" id="UP000199239"/>
    </source>
</evidence>
<organism evidence="2 3">
    <name type="scientific">Sulfitobacter marinus</name>
    <dbReference type="NCBI Taxonomy" id="394264"/>
    <lineage>
        <taxon>Bacteria</taxon>
        <taxon>Pseudomonadati</taxon>
        <taxon>Pseudomonadota</taxon>
        <taxon>Alphaproteobacteria</taxon>
        <taxon>Rhodobacterales</taxon>
        <taxon>Roseobacteraceae</taxon>
        <taxon>Sulfitobacter</taxon>
    </lineage>
</organism>
<keyword evidence="1" id="KW-0732">Signal</keyword>
<gene>
    <name evidence="2" type="ORF">SAMN04488040_0431</name>
</gene>
<evidence type="ECO:0000313" key="2">
    <source>
        <dbReference type="EMBL" id="SFS45883.1"/>
    </source>
</evidence>
<protein>
    <recommendedName>
        <fullName evidence="4">DUF4331 domain-containing protein</fullName>
    </recommendedName>
</protein>
<dbReference type="InterPro" id="IPR025566">
    <property type="entry name" value="DUF4331"/>
</dbReference>
<evidence type="ECO:0000256" key="1">
    <source>
        <dbReference type="SAM" id="SignalP"/>
    </source>
</evidence>
<accession>A0A1I6Q0D3</accession>